<feature type="non-terminal residue" evidence="10">
    <location>
        <position position="1"/>
    </location>
</feature>
<dbReference type="GO" id="GO:0003724">
    <property type="term" value="F:RNA helicase activity"/>
    <property type="evidence" value="ECO:0007669"/>
    <property type="project" value="UniProtKB-EC"/>
</dbReference>
<dbReference type="GO" id="GO:0008380">
    <property type="term" value="P:RNA splicing"/>
    <property type="evidence" value="ECO:0007669"/>
    <property type="project" value="UniProtKB-KW"/>
</dbReference>
<dbReference type="PANTHER" id="PTHR18934:SF99">
    <property type="entry name" value="ATP-DEPENDENT RNA HELICASE DHX37-RELATED"/>
    <property type="match status" value="1"/>
</dbReference>
<gene>
    <name evidence="10" type="ORF">KIPB_012807</name>
</gene>
<dbReference type="FunFam" id="3.40.50.300:FF:003016">
    <property type="entry name" value="DEAH-box helicase 9"/>
    <property type="match status" value="1"/>
</dbReference>
<dbReference type="Pfam" id="PF04408">
    <property type="entry name" value="WHD_HA2"/>
    <property type="match status" value="1"/>
</dbReference>
<comment type="catalytic activity">
    <reaction evidence="8">
        <text>ATP + H2O = ADP + phosphate + H(+)</text>
        <dbReference type="Rhea" id="RHEA:13065"/>
        <dbReference type="ChEBI" id="CHEBI:15377"/>
        <dbReference type="ChEBI" id="CHEBI:15378"/>
        <dbReference type="ChEBI" id="CHEBI:30616"/>
        <dbReference type="ChEBI" id="CHEBI:43474"/>
        <dbReference type="ChEBI" id="CHEBI:456216"/>
        <dbReference type="EC" id="3.6.4.13"/>
    </reaction>
</comment>
<name>A0A9K3GP83_9EUKA</name>
<evidence type="ECO:0000256" key="1">
    <source>
        <dbReference type="ARBA" id="ARBA00012552"/>
    </source>
</evidence>
<evidence type="ECO:0000313" key="10">
    <source>
        <dbReference type="EMBL" id="GIQ90133.1"/>
    </source>
</evidence>
<evidence type="ECO:0000256" key="3">
    <source>
        <dbReference type="ARBA" id="ARBA00022741"/>
    </source>
</evidence>
<dbReference type="InterPro" id="IPR007502">
    <property type="entry name" value="Helicase-assoc_dom"/>
</dbReference>
<dbReference type="GO" id="GO:0005524">
    <property type="term" value="F:ATP binding"/>
    <property type="evidence" value="ECO:0007669"/>
    <property type="project" value="UniProtKB-KW"/>
</dbReference>
<dbReference type="Gene3D" id="1.20.120.1080">
    <property type="match status" value="1"/>
</dbReference>
<dbReference type="AlphaFoldDB" id="A0A9K3GP83"/>
<evidence type="ECO:0000313" key="11">
    <source>
        <dbReference type="Proteomes" id="UP000265618"/>
    </source>
</evidence>
<dbReference type="OrthoDB" id="10253254at2759"/>
<dbReference type="Gene3D" id="3.40.50.300">
    <property type="entry name" value="P-loop containing nucleotide triphosphate hydrolases"/>
    <property type="match status" value="1"/>
</dbReference>
<dbReference type="InterPro" id="IPR011709">
    <property type="entry name" value="DEAD-box_helicase_OB_fold"/>
</dbReference>
<dbReference type="FunFam" id="1.20.120.1080:FF:000001">
    <property type="entry name" value="Pre-mRNA-splicing factor ATP-dependent RNA helicase"/>
    <property type="match status" value="1"/>
</dbReference>
<dbReference type="GO" id="GO:0003723">
    <property type="term" value="F:RNA binding"/>
    <property type="evidence" value="ECO:0007669"/>
    <property type="project" value="TreeGrafter"/>
</dbReference>
<accession>A0A9K3GP83</accession>
<dbReference type="InterPro" id="IPR027417">
    <property type="entry name" value="P-loop_NTPase"/>
</dbReference>
<keyword evidence="7" id="KW-0508">mRNA splicing</keyword>
<comment type="caution">
    <text evidence="10">The sequence shown here is derived from an EMBL/GenBank/DDBJ whole genome shotgun (WGS) entry which is preliminary data.</text>
</comment>
<dbReference type="Pfam" id="PF07717">
    <property type="entry name" value="OB_NTP_bind"/>
    <property type="match status" value="1"/>
</dbReference>
<dbReference type="SUPFAM" id="SSF52540">
    <property type="entry name" value="P-loop containing nucleoside triphosphate hydrolases"/>
    <property type="match status" value="1"/>
</dbReference>
<evidence type="ECO:0000256" key="4">
    <source>
        <dbReference type="ARBA" id="ARBA00022801"/>
    </source>
</evidence>
<evidence type="ECO:0000256" key="6">
    <source>
        <dbReference type="ARBA" id="ARBA00022840"/>
    </source>
</evidence>
<reference evidence="10 11" key="1">
    <citation type="journal article" date="2018" name="PLoS ONE">
        <title>The draft genome of Kipferlia bialata reveals reductive genome evolution in fornicate parasites.</title>
        <authorList>
            <person name="Tanifuji G."/>
            <person name="Takabayashi S."/>
            <person name="Kume K."/>
            <person name="Takagi M."/>
            <person name="Nakayama T."/>
            <person name="Kamikawa R."/>
            <person name="Inagaki Y."/>
            <person name="Hashimoto T."/>
        </authorList>
    </citation>
    <scope>NUCLEOTIDE SEQUENCE [LARGE SCALE GENOMIC DNA]</scope>
    <source>
        <strain evidence="10">NY0173</strain>
    </source>
</reference>
<keyword evidence="4" id="KW-0378">Hydrolase</keyword>
<evidence type="ECO:0000256" key="5">
    <source>
        <dbReference type="ARBA" id="ARBA00022806"/>
    </source>
</evidence>
<dbReference type="PANTHER" id="PTHR18934">
    <property type="entry name" value="ATP-DEPENDENT RNA HELICASE"/>
    <property type="match status" value="1"/>
</dbReference>
<evidence type="ECO:0000256" key="2">
    <source>
        <dbReference type="ARBA" id="ARBA00022664"/>
    </source>
</evidence>
<dbReference type="InterPro" id="IPR048333">
    <property type="entry name" value="HA2_WH"/>
</dbReference>
<dbReference type="Proteomes" id="UP000265618">
    <property type="component" value="Unassembled WGS sequence"/>
</dbReference>
<keyword evidence="6" id="KW-0067">ATP-binding</keyword>
<dbReference type="EC" id="3.6.4.13" evidence="1"/>
<dbReference type="SMART" id="SM00847">
    <property type="entry name" value="HA2"/>
    <property type="match status" value="1"/>
</dbReference>
<sequence>MDSLVVVPISRAQAAQRAGRAGRTAPGKCYRLYTENAFHHEMPAAVTPEIQRTNLASVVLSLKAMGVEDILRFDFMDKPSAITLTAALKELFWLGALDDNGLLTQVGRHMAEFPLDPHLSKMLLSSCELGSAQECLSIIGMLTTRSVFYRPKDKQDKADQAKQRFHAPEGDHLTLLNVYEAWKAAGESPQWARDHFINARGLKDAKDVRGQLERLLSRRRLAITSCGRKRELVIKAIVAGFFHHVARKDPQEGYKVLQDGTQVDIHNSSAIYRASPRMVVFHDMRLTSREFMFNVSVIRPQWLVEMAPN</sequence>
<dbReference type="EMBL" id="BDIP01005803">
    <property type="protein sequence ID" value="GIQ90133.1"/>
    <property type="molecule type" value="Genomic_DNA"/>
</dbReference>
<feature type="domain" description="Helicase-associated" evidence="9">
    <location>
        <begin position="86"/>
        <end position="176"/>
    </location>
</feature>
<protein>
    <recommendedName>
        <fullName evidence="1">RNA helicase</fullName>
        <ecNumber evidence="1">3.6.4.13</ecNumber>
    </recommendedName>
</protein>
<evidence type="ECO:0000256" key="7">
    <source>
        <dbReference type="ARBA" id="ARBA00023187"/>
    </source>
</evidence>
<keyword evidence="5" id="KW-0347">Helicase</keyword>
<evidence type="ECO:0000259" key="9">
    <source>
        <dbReference type="SMART" id="SM00847"/>
    </source>
</evidence>
<keyword evidence="11" id="KW-1185">Reference proteome</keyword>
<keyword evidence="2" id="KW-0507">mRNA processing</keyword>
<organism evidence="10 11">
    <name type="scientific">Kipferlia bialata</name>
    <dbReference type="NCBI Taxonomy" id="797122"/>
    <lineage>
        <taxon>Eukaryota</taxon>
        <taxon>Metamonada</taxon>
        <taxon>Carpediemonas-like organisms</taxon>
        <taxon>Kipferlia</taxon>
    </lineage>
</organism>
<proteinExistence type="predicted"/>
<dbReference type="GO" id="GO:0006397">
    <property type="term" value="P:mRNA processing"/>
    <property type="evidence" value="ECO:0007669"/>
    <property type="project" value="UniProtKB-KW"/>
</dbReference>
<dbReference type="Pfam" id="PF21010">
    <property type="entry name" value="HA2_C"/>
    <property type="match status" value="1"/>
</dbReference>
<keyword evidence="3" id="KW-0547">Nucleotide-binding</keyword>
<evidence type="ECO:0000256" key="8">
    <source>
        <dbReference type="ARBA" id="ARBA00047984"/>
    </source>
</evidence>
<dbReference type="GO" id="GO:0016787">
    <property type="term" value="F:hydrolase activity"/>
    <property type="evidence" value="ECO:0007669"/>
    <property type="project" value="UniProtKB-KW"/>
</dbReference>